<dbReference type="SMART" id="SM00635">
    <property type="entry name" value="BID_2"/>
    <property type="match status" value="1"/>
</dbReference>
<dbReference type="Proteomes" id="UP000284024">
    <property type="component" value="Unassembled WGS sequence"/>
</dbReference>
<keyword evidence="2" id="KW-0732">Signal</keyword>
<dbReference type="Pfam" id="PF02368">
    <property type="entry name" value="Big_2"/>
    <property type="match status" value="1"/>
</dbReference>
<dbReference type="RefSeq" id="WP_118236077.1">
    <property type="nucleotide sequence ID" value="NZ_QRJH01000011.1"/>
</dbReference>
<name>A0A414VXY0_9FIRM</name>
<feature type="compositionally biased region" description="Low complexity" evidence="1">
    <location>
        <begin position="232"/>
        <end position="248"/>
    </location>
</feature>
<dbReference type="EMBL" id="QRJH01000011">
    <property type="protein sequence ID" value="RHH15553.1"/>
    <property type="molecule type" value="Genomic_DNA"/>
</dbReference>
<dbReference type="InterPro" id="IPR013783">
    <property type="entry name" value="Ig-like_fold"/>
</dbReference>
<feature type="domain" description="Fibronectin type-III" evidence="3">
    <location>
        <begin position="133"/>
        <end position="232"/>
    </location>
</feature>
<feature type="domain" description="Fibronectin type-III" evidence="3">
    <location>
        <begin position="33"/>
        <end position="132"/>
    </location>
</feature>
<feature type="region of interest" description="Disordered" evidence="1">
    <location>
        <begin position="232"/>
        <end position="306"/>
    </location>
</feature>
<dbReference type="InterPro" id="IPR036116">
    <property type="entry name" value="FN3_sf"/>
</dbReference>
<dbReference type="CDD" id="cd00063">
    <property type="entry name" value="FN3"/>
    <property type="match status" value="2"/>
</dbReference>
<dbReference type="InterPro" id="IPR003343">
    <property type="entry name" value="Big_2"/>
</dbReference>
<evidence type="ECO:0000313" key="5">
    <source>
        <dbReference type="Proteomes" id="UP000284024"/>
    </source>
</evidence>
<dbReference type="SMART" id="SM00060">
    <property type="entry name" value="FN3"/>
    <property type="match status" value="2"/>
</dbReference>
<dbReference type="AlphaFoldDB" id="A0A414VXY0"/>
<dbReference type="InterPro" id="IPR003961">
    <property type="entry name" value="FN3_dom"/>
</dbReference>
<feature type="compositionally biased region" description="Pro residues" evidence="1">
    <location>
        <begin position="254"/>
        <end position="265"/>
    </location>
</feature>
<evidence type="ECO:0000256" key="2">
    <source>
        <dbReference type="SAM" id="SignalP"/>
    </source>
</evidence>
<reference evidence="4 5" key="1">
    <citation type="submission" date="2018-08" db="EMBL/GenBank/DDBJ databases">
        <title>A genome reference for cultivated species of the human gut microbiota.</title>
        <authorList>
            <person name="Zou Y."/>
            <person name="Xue W."/>
            <person name="Luo G."/>
        </authorList>
    </citation>
    <scope>NUCLEOTIDE SEQUENCE [LARGE SCALE GENOMIC DNA]</scope>
    <source>
        <strain evidence="4 5">AM18-2AC</strain>
    </source>
</reference>
<protein>
    <recommendedName>
        <fullName evidence="3">Fibronectin type-III domain-containing protein</fullName>
    </recommendedName>
</protein>
<dbReference type="SUPFAM" id="SSF49265">
    <property type="entry name" value="Fibronectin type III"/>
    <property type="match status" value="1"/>
</dbReference>
<dbReference type="PROSITE" id="PS50853">
    <property type="entry name" value="FN3"/>
    <property type="match status" value="2"/>
</dbReference>
<comment type="caution">
    <text evidence="4">The sequence shown here is derived from an EMBL/GenBank/DDBJ whole genome shotgun (WGS) entry which is preliminary data.</text>
</comment>
<evidence type="ECO:0000313" key="4">
    <source>
        <dbReference type="EMBL" id="RHH15553.1"/>
    </source>
</evidence>
<dbReference type="Gene3D" id="2.60.40.10">
    <property type="entry name" value="Immunoglobulins"/>
    <property type="match status" value="2"/>
</dbReference>
<sequence>MLKKIKSHLAILLILALAFTLLIPAPVQAASKAPAKVTIASVKTSGTNKVVIKWRKAKYATNYRIYWKQAGTKKWRTLATVKSNRTSYTHKSNSKAKLIGGKKYVYTVRAYNRYGRKWGAYNSKGKTVTIPAVPGKVNITQTNATSDQKVTITWNKTSNATSYRVFYKKSGAKKWITVANVSASKNSYTHSNNKKTPLAAGSKYVYTVRAYNKSSKKWGGYNTGGVVVTVPKKNAPAPTQPAKPTAVPNQKPKPTTPVIPSPVPEDTPDISGPTSTPTPAPVKPTEAPKPTATPVPAKPTATPAPVKVSNVTVNPATVKLTSKGQTAQLSASVLPNNAENKSIVWSTSNASVATVDNNGVVTAVANGNATITAAALDGSGKYAECSVVVEIPKEDSQVVELAGAESTVLSVWNEDYPEDIDVTKIVFEYDNSQDYFDVMGQKVSANRWSRITIKACRQSTSNIFAKYNGKILKKWTINITSNWDEYLGYVNWRKQVESQIWTNGMSVKEKCDAAKEYIKTNFTYKLGYCQGVLIYEDKMCDCIGASNIMGDFAKDTNCTVGYVNMGTDTVYTYLSDAVSAGGNHIFTVIQMNGTWESYDAQPQHN</sequence>
<dbReference type="SUPFAM" id="SSF49373">
    <property type="entry name" value="Invasin/intimin cell-adhesion fragments"/>
    <property type="match status" value="1"/>
</dbReference>
<feature type="signal peptide" evidence="2">
    <location>
        <begin position="1"/>
        <end position="29"/>
    </location>
</feature>
<organism evidence="4 5">
    <name type="scientific">Blautia obeum</name>
    <dbReference type="NCBI Taxonomy" id="40520"/>
    <lineage>
        <taxon>Bacteria</taxon>
        <taxon>Bacillati</taxon>
        <taxon>Bacillota</taxon>
        <taxon>Clostridia</taxon>
        <taxon>Lachnospirales</taxon>
        <taxon>Lachnospiraceae</taxon>
        <taxon>Blautia</taxon>
    </lineage>
</organism>
<gene>
    <name evidence="4" type="ORF">DW222_15820</name>
</gene>
<dbReference type="Gene3D" id="2.60.40.1080">
    <property type="match status" value="1"/>
</dbReference>
<dbReference type="InterPro" id="IPR008964">
    <property type="entry name" value="Invasin/intimin_cell_adhesion"/>
</dbReference>
<feature type="chain" id="PRO_5019010264" description="Fibronectin type-III domain-containing protein" evidence="2">
    <location>
        <begin position="30"/>
        <end position="605"/>
    </location>
</feature>
<evidence type="ECO:0000256" key="1">
    <source>
        <dbReference type="SAM" id="MobiDB-lite"/>
    </source>
</evidence>
<evidence type="ECO:0000259" key="3">
    <source>
        <dbReference type="PROSITE" id="PS50853"/>
    </source>
</evidence>
<accession>A0A414VXY0</accession>
<proteinExistence type="predicted"/>